<evidence type="ECO:0000256" key="2">
    <source>
        <dbReference type="ARBA" id="ARBA00022603"/>
    </source>
</evidence>
<dbReference type="SUPFAM" id="SSF53335">
    <property type="entry name" value="S-adenosyl-L-methionine-dependent methyltransferases"/>
    <property type="match status" value="1"/>
</dbReference>
<organism evidence="6 7">
    <name type="scientific">Sulfolobus acidocaldarius</name>
    <dbReference type="NCBI Taxonomy" id="2285"/>
    <lineage>
        <taxon>Archaea</taxon>
        <taxon>Thermoproteota</taxon>
        <taxon>Thermoprotei</taxon>
        <taxon>Sulfolobales</taxon>
        <taxon>Sulfolobaceae</taxon>
        <taxon>Sulfolobus</taxon>
    </lineage>
</organism>
<dbReference type="InterPro" id="IPR002052">
    <property type="entry name" value="DNA_methylase_N6_adenine_CS"/>
</dbReference>
<dbReference type="STRING" id="1435377.SUSAZ_02830"/>
<dbReference type="EMBL" id="CP013695">
    <property type="protein sequence ID" value="ALU31786.1"/>
    <property type="molecule type" value="Genomic_DNA"/>
</dbReference>
<protein>
    <submittedName>
        <fullName evidence="6">Methyltransferase</fullName>
    </submittedName>
</protein>
<proteinExistence type="inferred from homology"/>
<dbReference type="Proteomes" id="UP000060043">
    <property type="component" value="Chromosome"/>
</dbReference>
<dbReference type="Gene3D" id="3.40.50.150">
    <property type="entry name" value="Vaccinia Virus protein VP39"/>
    <property type="match status" value="1"/>
</dbReference>
<dbReference type="InterPro" id="IPR004557">
    <property type="entry name" value="PrmC-related"/>
</dbReference>
<dbReference type="GeneID" id="14551143"/>
<dbReference type="NCBIfam" id="TIGR00537">
    <property type="entry name" value="hemK_rel_arch"/>
    <property type="match status" value="1"/>
</dbReference>
<dbReference type="EMBL" id="CP013694">
    <property type="protein sequence ID" value="ALU29060.1"/>
    <property type="molecule type" value="Genomic_DNA"/>
</dbReference>
<evidence type="ECO:0000256" key="1">
    <source>
        <dbReference type="ARBA" id="ARBA00006149"/>
    </source>
</evidence>
<evidence type="ECO:0000313" key="7">
    <source>
        <dbReference type="Proteomes" id="UP000060043"/>
    </source>
</evidence>
<keyword evidence="4" id="KW-0949">S-adenosyl-L-methionine</keyword>
<keyword evidence="2 6" id="KW-0489">Methyltransferase</keyword>
<evidence type="ECO:0000313" key="5">
    <source>
        <dbReference type="EMBL" id="ALU29060.1"/>
    </source>
</evidence>
<keyword evidence="3 6" id="KW-0808">Transferase</keyword>
<dbReference type="CDD" id="cd02440">
    <property type="entry name" value="AdoMet_MTases"/>
    <property type="match status" value="1"/>
</dbReference>
<dbReference type="GO" id="GO:0035657">
    <property type="term" value="C:eRF1 methyltransferase complex"/>
    <property type="evidence" value="ECO:0007669"/>
    <property type="project" value="TreeGrafter"/>
</dbReference>
<evidence type="ECO:0000313" key="8">
    <source>
        <dbReference type="Proteomes" id="UP000065473"/>
    </source>
</evidence>
<evidence type="ECO:0000256" key="3">
    <source>
        <dbReference type="ARBA" id="ARBA00022679"/>
    </source>
</evidence>
<dbReference type="GO" id="GO:0032259">
    <property type="term" value="P:methylation"/>
    <property type="evidence" value="ECO:0007669"/>
    <property type="project" value="UniProtKB-KW"/>
</dbReference>
<dbReference type="GO" id="GO:0008757">
    <property type="term" value="F:S-adenosylmethionine-dependent methyltransferase activity"/>
    <property type="evidence" value="ECO:0007669"/>
    <property type="project" value="TreeGrafter"/>
</dbReference>
<reference evidence="7 8" key="1">
    <citation type="submission" date="2015-12" db="EMBL/GenBank/DDBJ databases">
        <title>A stable core within a dynamic pangenome in Sulfolobus acidocaldarius.</title>
        <authorList>
            <person name="Anderson R."/>
            <person name="Kouris A."/>
            <person name="Seward C."/>
            <person name="Campbell K."/>
            <person name="Whitaker R."/>
        </authorList>
    </citation>
    <scope>NUCLEOTIDE SEQUENCE [LARGE SCALE GENOMIC DNA]</scope>
    <source>
        <strain evidence="5 8">GG12-C01-09</strain>
        <strain evidence="6 7">NG05B_CO5_07</strain>
    </source>
</reference>
<evidence type="ECO:0000256" key="4">
    <source>
        <dbReference type="ARBA" id="ARBA00022691"/>
    </source>
</evidence>
<dbReference type="PaxDb" id="1435377-SUSAZ_02830"/>
<comment type="similarity">
    <text evidence="1">Belongs to the eukaryotic/archaeal PrmC-related family.</text>
</comment>
<dbReference type="Proteomes" id="UP000065473">
    <property type="component" value="Chromosome"/>
</dbReference>
<dbReference type="GO" id="GO:0008276">
    <property type="term" value="F:protein methyltransferase activity"/>
    <property type="evidence" value="ECO:0007669"/>
    <property type="project" value="TreeGrafter"/>
</dbReference>
<gene>
    <name evidence="5" type="ORF">ATY89_03285</name>
    <name evidence="6" type="ORF">ATZ20_06310</name>
</gene>
<dbReference type="OrthoDB" id="27149at2157"/>
<dbReference type="AlphaFoldDB" id="A0A0U3FF22"/>
<sequence>MGDNRFITFHGYKLCLNDDVYIPAEDTELIMEMIKIKDGETVLDMGSGTGILSLHALKLGAKRVLSIDVNPNAADATLCTLKSNGFSGNVLNCYLLDCIRNTKFDVAIFNPPYLPFEEYDNWLGYSWSGGKSGIDILLSFLSEVVAGRAYVVYSSLSDEDKLMSFLKERFIISSRKEIKIGLERLIGLELIKNDDQASNS</sequence>
<dbReference type="RefSeq" id="WP_011277516.1">
    <property type="nucleotide sequence ID" value="NZ_BHWZ01000001.1"/>
</dbReference>
<name>A0A0U3FF22_9CREN</name>
<dbReference type="Pfam" id="PF06325">
    <property type="entry name" value="PrmA"/>
    <property type="match status" value="1"/>
</dbReference>
<dbReference type="GO" id="GO:0003676">
    <property type="term" value="F:nucleic acid binding"/>
    <property type="evidence" value="ECO:0007669"/>
    <property type="project" value="InterPro"/>
</dbReference>
<dbReference type="NCBIfam" id="NF011528">
    <property type="entry name" value="PRK14968.1-2"/>
    <property type="match status" value="1"/>
</dbReference>
<dbReference type="InterPro" id="IPR052190">
    <property type="entry name" value="Euk-Arch_PrmC-MTase"/>
</dbReference>
<dbReference type="PROSITE" id="PS00092">
    <property type="entry name" value="N6_MTASE"/>
    <property type="match status" value="1"/>
</dbReference>
<accession>A0A0U3FF22</accession>
<dbReference type="PANTHER" id="PTHR45875">
    <property type="entry name" value="METHYLTRANSFERASE N6AMT1"/>
    <property type="match status" value="1"/>
</dbReference>
<dbReference type="InterPro" id="IPR029063">
    <property type="entry name" value="SAM-dependent_MTases_sf"/>
</dbReference>
<dbReference type="OMA" id="EWDDWME"/>
<dbReference type="PANTHER" id="PTHR45875:SF1">
    <property type="entry name" value="METHYLTRANSFERASE N6AMT1"/>
    <property type="match status" value="1"/>
</dbReference>
<evidence type="ECO:0000313" key="6">
    <source>
        <dbReference type="EMBL" id="ALU31786.1"/>
    </source>
</evidence>